<feature type="transmembrane region" description="Helical" evidence="1">
    <location>
        <begin position="414"/>
        <end position="434"/>
    </location>
</feature>
<sequence length="438" mass="49477">MGAGRATAEFGHEGRTEMTAEEPPTWFPYLVRMAIYPSDTKETGSSSELEKLYRRFEGVYSGGTESLEMGSGAVMSAMRHYEDMGSRLFLLASGSARVEDPNHVPEYGLYEERIERLREALRKEPEFTFTLRFAYATDEGNAESILQRYMEREGRHARGSGLVRRSLLASLRKSGGGLGAAASRDLIAIQFGKELETSDSAWALCSEIRCLALHLVEMSRLHSGRRLMFEQLDASERSTQLRLNEILADMRRPMDEIQPSDLEEILREITIQFSRLSTLASSMRRDHVKAQGLLRGVRRLLDGWNERPLGEGPTNSSAELREFESLLAPFGDFIERTEAMSSQLNTALDSVRTYLGIQQQKLSIAEQASSREQLVRLVNLQEILHKLEVLIVAVYLTEMARIVFETSFHESANLLTALFIPASLLISILISRMLHKHR</sequence>
<reference evidence="2 3" key="1">
    <citation type="submission" date="2015-06" db="EMBL/GenBank/DDBJ databases">
        <title>New insights into the roles of widespread benthic archaea in carbon and nitrogen cycling.</title>
        <authorList>
            <person name="Lazar C.S."/>
            <person name="Baker B.J."/>
            <person name="Seitz K.W."/>
            <person name="Hyde A.S."/>
            <person name="Dick G.J."/>
            <person name="Hinrichs K.-U."/>
            <person name="Teske A.P."/>
        </authorList>
    </citation>
    <scope>NUCLEOTIDE SEQUENCE [LARGE SCALE GENOMIC DNA]</scope>
    <source>
        <strain evidence="2">DG-45</strain>
    </source>
</reference>
<accession>A0A0M0BP77</accession>
<comment type="caution">
    <text evidence="2">The sequence shown here is derived from an EMBL/GenBank/DDBJ whole genome shotgun (WGS) entry which is preliminary data.</text>
</comment>
<organism evidence="2 3">
    <name type="scientific">miscellaneous Crenarchaeota group-15 archaeon DG-45</name>
    <dbReference type="NCBI Taxonomy" id="1685127"/>
    <lineage>
        <taxon>Archaea</taxon>
        <taxon>Candidatus Bathyarchaeota</taxon>
        <taxon>MCG-15</taxon>
    </lineage>
</organism>
<protein>
    <submittedName>
        <fullName evidence="2">Uncharacterized protein</fullName>
    </submittedName>
</protein>
<gene>
    <name evidence="2" type="ORF">AC482_04520</name>
</gene>
<evidence type="ECO:0000313" key="2">
    <source>
        <dbReference type="EMBL" id="KON30155.1"/>
    </source>
</evidence>
<name>A0A0M0BP77_9ARCH</name>
<dbReference type="AlphaFoldDB" id="A0A0M0BP77"/>
<keyword evidence="1" id="KW-0812">Transmembrane</keyword>
<evidence type="ECO:0000256" key="1">
    <source>
        <dbReference type="SAM" id="Phobius"/>
    </source>
</evidence>
<keyword evidence="1" id="KW-1133">Transmembrane helix</keyword>
<keyword evidence="1" id="KW-0472">Membrane</keyword>
<dbReference type="Proteomes" id="UP000037210">
    <property type="component" value="Unassembled WGS sequence"/>
</dbReference>
<evidence type="ECO:0000313" key="3">
    <source>
        <dbReference type="Proteomes" id="UP000037210"/>
    </source>
</evidence>
<dbReference type="EMBL" id="LFWZ01000039">
    <property type="protein sequence ID" value="KON30155.1"/>
    <property type="molecule type" value="Genomic_DNA"/>
</dbReference>
<proteinExistence type="predicted"/>